<sequence length="78" mass="9216">MGWLLDGSSQASKAQTANDYRWSTGQAMIDEAQMDRRWRGGAPVEGSPPQMEQRRRKLASPEMEQHRRWKEANEWRWI</sequence>
<dbReference type="Proteomes" id="UP001157418">
    <property type="component" value="Unassembled WGS sequence"/>
</dbReference>
<name>A0AAU9PVH6_9ASTR</name>
<protein>
    <submittedName>
        <fullName evidence="2">Uncharacterized protein</fullName>
    </submittedName>
</protein>
<feature type="region of interest" description="Disordered" evidence="1">
    <location>
        <begin position="39"/>
        <end position="65"/>
    </location>
</feature>
<dbReference type="AlphaFoldDB" id="A0AAU9PVH6"/>
<evidence type="ECO:0000313" key="2">
    <source>
        <dbReference type="EMBL" id="CAH1453651.1"/>
    </source>
</evidence>
<keyword evidence="3" id="KW-1185">Reference proteome</keyword>
<gene>
    <name evidence="2" type="ORF">LVIROSA_LOCUS38883</name>
</gene>
<organism evidence="2 3">
    <name type="scientific">Lactuca virosa</name>
    <dbReference type="NCBI Taxonomy" id="75947"/>
    <lineage>
        <taxon>Eukaryota</taxon>
        <taxon>Viridiplantae</taxon>
        <taxon>Streptophyta</taxon>
        <taxon>Embryophyta</taxon>
        <taxon>Tracheophyta</taxon>
        <taxon>Spermatophyta</taxon>
        <taxon>Magnoliopsida</taxon>
        <taxon>eudicotyledons</taxon>
        <taxon>Gunneridae</taxon>
        <taxon>Pentapetalae</taxon>
        <taxon>asterids</taxon>
        <taxon>campanulids</taxon>
        <taxon>Asterales</taxon>
        <taxon>Asteraceae</taxon>
        <taxon>Cichorioideae</taxon>
        <taxon>Cichorieae</taxon>
        <taxon>Lactucinae</taxon>
        <taxon>Lactuca</taxon>
    </lineage>
</organism>
<dbReference type="EMBL" id="CAKMRJ010005745">
    <property type="protein sequence ID" value="CAH1453651.1"/>
    <property type="molecule type" value="Genomic_DNA"/>
</dbReference>
<proteinExistence type="predicted"/>
<feature type="region of interest" description="Disordered" evidence="1">
    <location>
        <begin position="1"/>
        <end position="20"/>
    </location>
</feature>
<evidence type="ECO:0000313" key="3">
    <source>
        <dbReference type="Proteomes" id="UP001157418"/>
    </source>
</evidence>
<reference evidence="2 3" key="1">
    <citation type="submission" date="2022-01" db="EMBL/GenBank/DDBJ databases">
        <authorList>
            <person name="Xiong W."/>
            <person name="Schranz E."/>
        </authorList>
    </citation>
    <scope>NUCLEOTIDE SEQUENCE [LARGE SCALE GENOMIC DNA]</scope>
</reference>
<accession>A0AAU9PVH6</accession>
<comment type="caution">
    <text evidence="2">The sequence shown here is derived from an EMBL/GenBank/DDBJ whole genome shotgun (WGS) entry which is preliminary data.</text>
</comment>
<evidence type="ECO:0000256" key="1">
    <source>
        <dbReference type="SAM" id="MobiDB-lite"/>
    </source>
</evidence>
<feature type="compositionally biased region" description="Polar residues" evidence="1">
    <location>
        <begin position="7"/>
        <end position="20"/>
    </location>
</feature>